<dbReference type="InterPro" id="IPR036568">
    <property type="entry name" value="GGCT-like_sf"/>
</dbReference>
<dbReference type="InterPro" id="IPR009288">
    <property type="entry name" value="AIG2-like_dom"/>
</dbReference>
<feature type="binding site" evidence="3">
    <location>
        <begin position="5"/>
        <end position="10"/>
    </location>
    <ligand>
        <name>substrate</name>
    </ligand>
</feature>
<keyword evidence="5" id="KW-0808">Transferase</keyword>
<organism evidence="5 6">
    <name type="scientific">Litorivivens lipolytica</name>
    <dbReference type="NCBI Taxonomy" id="1524264"/>
    <lineage>
        <taxon>Bacteria</taxon>
        <taxon>Pseudomonadati</taxon>
        <taxon>Pseudomonadota</taxon>
        <taxon>Gammaproteobacteria</taxon>
        <taxon>Litorivivens</taxon>
    </lineage>
</organism>
<evidence type="ECO:0000259" key="4">
    <source>
        <dbReference type="Pfam" id="PF06094"/>
    </source>
</evidence>
<evidence type="ECO:0000256" key="1">
    <source>
        <dbReference type="ARBA" id="ARBA00023239"/>
    </source>
</evidence>
<dbReference type="SUPFAM" id="SSF110857">
    <property type="entry name" value="Gamma-glutamyl cyclotransferase-like"/>
    <property type="match status" value="1"/>
</dbReference>
<feature type="domain" description="Gamma-glutamylcyclotransferase AIG2-like" evidence="4">
    <location>
        <begin position="5"/>
        <end position="109"/>
    </location>
</feature>
<gene>
    <name evidence="5" type="ORF">FHR99_000381</name>
</gene>
<reference evidence="5 6" key="1">
    <citation type="submission" date="2020-08" db="EMBL/GenBank/DDBJ databases">
        <title>Genomic Encyclopedia of Type Strains, Phase III (KMG-III): the genomes of soil and plant-associated and newly described type strains.</title>
        <authorList>
            <person name="Whitman W."/>
        </authorList>
    </citation>
    <scope>NUCLEOTIDE SEQUENCE [LARGE SCALE GENOMIC DNA]</scope>
    <source>
        <strain evidence="5 6">CECT 8654</strain>
    </source>
</reference>
<name>A0A7W4Z5R7_9GAMM</name>
<dbReference type="AlphaFoldDB" id="A0A7W4Z5R7"/>
<proteinExistence type="predicted"/>
<dbReference type="GO" id="GO:0016740">
    <property type="term" value="F:transferase activity"/>
    <property type="evidence" value="ECO:0007669"/>
    <property type="project" value="UniProtKB-KW"/>
</dbReference>
<evidence type="ECO:0000256" key="2">
    <source>
        <dbReference type="PIRSR" id="PIRSR617939-1"/>
    </source>
</evidence>
<evidence type="ECO:0000256" key="3">
    <source>
        <dbReference type="PIRSR" id="PIRSR617939-2"/>
    </source>
</evidence>
<dbReference type="Proteomes" id="UP000537130">
    <property type="component" value="Unassembled WGS sequence"/>
</dbReference>
<protein>
    <submittedName>
        <fullName evidence="5">Gamma-glutamylcyclotransferase (GGCT)/AIG2-like uncharacterized protein YtfP</fullName>
    </submittedName>
</protein>
<dbReference type="PANTHER" id="PTHR12935:SF0">
    <property type="entry name" value="GAMMA-GLUTAMYLCYCLOTRANSFERASE"/>
    <property type="match status" value="1"/>
</dbReference>
<dbReference type="PANTHER" id="PTHR12935">
    <property type="entry name" value="GAMMA-GLUTAMYLCYCLOTRANSFERASE"/>
    <property type="match status" value="1"/>
</dbReference>
<dbReference type="Gene3D" id="3.10.490.10">
    <property type="entry name" value="Gamma-glutamyl cyclotransferase-like"/>
    <property type="match status" value="1"/>
</dbReference>
<dbReference type="GO" id="GO:0003839">
    <property type="term" value="F:gamma-glutamylcyclotransferase activity"/>
    <property type="evidence" value="ECO:0007669"/>
    <property type="project" value="InterPro"/>
</dbReference>
<comment type="caution">
    <text evidence="5">The sequence shown here is derived from an EMBL/GenBank/DDBJ whole genome shotgun (WGS) entry which is preliminary data.</text>
</comment>
<dbReference type="InterPro" id="IPR017939">
    <property type="entry name" value="G-Glutamylcylcotransferase"/>
</dbReference>
<evidence type="ECO:0000313" key="5">
    <source>
        <dbReference type="EMBL" id="MBB3046145.1"/>
    </source>
</evidence>
<dbReference type="RefSeq" id="WP_183408846.1">
    <property type="nucleotide sequence ID" value="NZ_JACHWY010000001.1"/>
</dbReference>
<dbReference type="EMBL" id="JACHWY010000001">
    <property type="protein sequence ID" value="MBB3046145.1"/>
    <property type="molecule type" value="Genomic_DNA"/>
</dbReference>
<keyword evidence="6" id="KW-1185">Reference proteome</keyword>
<sequence>MSDYYFAYGSNMNPERMRARGLAFTRFEAGRLSGFRLSFNKRAHNKTGIAYANISRDPDGLVEGVLYQLEGDIQVMDPFEGTPVRYSRELFAIETAVGVTWAWVYVANPAYIADALSVEENYLNHLLSAGELLSEAYRQQLAQLAPVLASTAPQDRETGLRFNV</sequence>
<feature type="active site" description="Proton acceptor" evidence="2">
    <location>
        <position position="80"/>
    </location>
</feature>
<dbReference type="CDD" id="cd06661">
    <property type="entry name" value="GGCT_like"/>
    <property type="match status" value="1"/>
</dbReference>
<accession>A0A7W4Z5R7</accession>
<dbReference type="Pfam" id="PF06094">
    <property type="entry name" value="GGACT"/>
    <property type="match status" value="1"/>
</dbReference>
<keyword evidence="1" id="KW-0456">Lyase</keyword>
<dbReference type="InterPro" id="IPR013024">
    <property type="entry name" value="GGCT-like"/>
</dbReference>
<evidence type="ECO:0000313" key="6">
    <source>
        <dbReference type="Proteomes" id="UP000537130"/>
    </source>
</evidence>